<feature type="compositionally biased region" description="Basic and acidic residues" evidence="12">
    <location>
        <begin position="124"/>
        <end position="134"/>
    </location>
</feature>
<dbReference type="GO" id="GO:0003677">
    <property type="term" value="F:DNA binding"/>
    <property type="evidence" value="ECO:0007669"/>
    <property type="project" value="UniProtKB-KW"/>
</dbReference>
<keyword evidence="4" id="KW-0963">Cytoplasm</keyword>
<dbReference type="AlphaFoldDB" id="A0A1R1LBC5"/>
<dbReference type="InterPro" id="IPR036421">
    <property type="entry name" value="Fe_dep_repressor_sf"/>
</dbReference>
<comment type="caution">
    <text evidence="14">The sequence shown here is derived from an EMBL/GenBank/DDBJ whole genome shotgun (WGS) entry which is preliminary data.</text>
</comment>
<evidence type="ECO:0000256" key="7">
    <source>
        <dbReference type="ARBA" id="ARBA00023125"/>
    </source>
</evidence>
<dbReference type="PANTHER" id="PTHR33238:SF11">
    <property type="entry name" value="TRANSCRIPTIONAL REGULATOR MNTR"/>
    <property type="match status" value="1"/>
</dbReference>
<evidence type="ECO:0000256" key="4">
    <source>
        <dbReference type="ARBA" id="ARBA00022490"/>
    </source>
</evidence>
<gene>
    <name evidence="14" type="ORF">BKD30_07430</name>
</gene>
<evidence type="ECO:0000313" key="15">
    <source>
        <dbReference type="Proteomes" id="UP000187085"/>
    </source>
</evidence>
<dbReference type="FunFam" id="1.10.60.10:FF:000004">
    <property type="entry name" value="DtxR family transcriptional regulator"/>
    <property type="match status" value="1"/>
</dbReference>
<dbReference type="InterPro" id="IPR012318">
    <property type="entry name" value="HTH_CRP"/>
</dbReference>
<dbReference type="SMART" id="SM00419">
    <property type="entry name" value="HTH_CRP"/>
    <property type="match status" value="1"/>
</dbReference>
<dbReference type="GO" id="GO:0046983">
    <property type="term" value="F:protein dimerization activity"/>
    <property type="evidence" value="ECO:0007669"/>
    <property type="project" value="InterPro"/>
</dbReference>
<evidence type="ECO:0000256" key="6">
    <source>
        <dbReference type="ARBA" id="ARBA00023015"/>
    </source>
</evidence>
<evidence type="ECO:0000256" key="8">
    <source>
        <dbReference type="ARBA" id="ARBA00023159"/>
    </source>
</evidence>
<protein>
    <recommendedName>
        <fullName evidence="11">Manganese transport regulator</fullName>
    </recommendedName>
</protein>
<comment type="subunit">
    <text evidence="3">Homodimer.</text>
</comment>
<reference evidence="14 15" key="1">
    <citation type="submission" date="2016-12" db="EMBL/GenBank/DDBJ databases">
        <title>Draft genome of Tersicoccus phoenicis 1P05MA.</title>
        <authorList>
            <person name="Nakajima Y."/>
            <person name="Yoshizawa S."/>
            <person name="Nakamura K."/>
            <person name="Ogura Y."/>
            <person name="Hayashi T."/>
            <person name="Kogure K."/>
        </authorList>
    </citation>
    <scope>NUCLEOTIDE SEQUENCE [LARGE SCALE GENOMIC DNA]</scope>
    <source>
        <strain evidence="14 15">1p05MA</strain>
    </source>
</reference>
<keyword evidence="10" id="KW-0464">Manganese</keyword>
<keyword evidence="9" id="KW-0804">Transcription</keyword>
<dbReference type="Proteomes" id="UP000187085">
    <property type="component" value="Unassembled WGS sequence"/>
</dbReference>
<feature type="domain" description="HTH dtxR-type" evidence="13">
    <location>
        <begin position="1"/>
        <end position="70"/>
    </location>
</feature>
<dbReference type="InterPro" id="IPR008988">
    <property type="entry name" value="Transcriptional_repressor_C"/>
</dbReference>
<dbReference type="SUPFAM" id="SSF47979">
    <property type="entry name" value="Iron-dependent repressor protein, dimerization domain"/>
    <property type="match status" value="1"/>
</dbReference>
<dbReference type="InterPro" id="IPR036390">
    <property type="entry name" value="WH_DNA-bd_sf"/>
</dbReference>
<evidence type="ECO:0000313" key="14">
    <source>
        <dbReference type="EMBL" id="OMH24827.1"/>
    </source>
</evidence>
<keyword evidence="15" id="KW-1185">Reference proteome</keyword>
<dbReference type="SUPFAM" id="SSF50037">
    <property type="entry name" value="C-terminal domain of transcriptional repressors"/>
    <property type="match status" value="1"/>
</dbReference>
<keyword evidence="6" id="KW-0805">Transcription regulation</keyword>
<evidence type="ECO:0000256" key="11">
    <source>
        <dbReference type="ARBA" id="ARBA00032593"/>
    </source>
</evidence>
<evidence type="ECO:0000256" key="12">
    <source>
        <dbReference type="SAM" id="MobiDB-lite"/>
    </source>
</evidence>
<organism evidence="14 15">
    <name type="scientific">Tersicoccus phoenicis</name>
    <dbReference type="NCBI Taxonomy" id="554083"/>
    <lineage>
        <taxon>Bacteria</taxon>
        <taxon>Bacillati</taxon>
        <taxon>Actinomycetota</taxon>
        <taxon>Actinomycetes</taxon>
        <taxon>Micrococcales</taxon>
        <taxon>Micrococcaceae</taxon>
        <taxon>Tersicoccus</taxon>
    </lineage>
</organism>
<dbReference type="PANTHER" id="PTHR33238">
    <property type="entry name" value="IRON (METAL) DEPENDENT REPRESSOR, DTXR FAMILY"/>
    <property type="match status" value="1"/>
</dbReference>
<dbReference type="Pfam" id="PF02742">
    <property type="entry name" value="Fe_dep_repr_C"/>
    <property type="match status" value="1"/>
</dbReference>
<evidence type="ECO:0000256" key="2">
    <source>
        <dbReference type="ARBA" id="ARBA00007871"/>
    </source>
</evidence>
<dbReference type="InterPro" id="IPR001367">
    <property type="entry name" value="Fe_dep_repressor"/>
</dbReference>
<evidence type="ECO:0000259" key="13">
    <source>
        <dbReference type="PROSITE" id="PS50944"/>
    </source>
</evidence>
<proteinExistence type="inferred from homology"/>
<evidence type="ECO:0000256" key="10">
    <source>
        <dbReference type="ARBA" id="ARBA00023211"/>
    </source>
</evidence>
<accession>A0A1R1LBC5</accession>
<dbReference type="EMBL" id="MRDE01000046">
    <property type="protein sequence ID" value="OMH24827.1"/>
    <property type="molecule type" value="Genomic_DNA"/>
</dbReference>
<dbReference type="SUPFAM" id="SSF46785">
    <property type="entry name" value="Winged helix' DNA-binding domain"/>
    <property type="match status" value="1"/>
</dbReference>
<evidence type="ECO:0000256" key="9">
    <source>
        <dbReference type="ARBA" id="ARBA00023163"/>
    </source>
</evidence>
<evidence type="ECO:0000256" key="1">
    <source>
        <dbReference type="ARBA" id="ARBA00004496"/>
    </source>
</evidence>
<dbReference type="InterPro" id="IPR050536">
    <property type="entry name" value="DtxR_MntR_Metal-Reg"/>
</dbReference>
<dbReference type="InterPro" id="IPR007167">
    <property type="entry name" value="Fe-transptr_FeoA-like"/>
</dbReference>
<comment type="similarity">
    <text evidence="2">Belongs to the DtxR/MntR family.</text>
</comment>
<dbReference type="GO" id="GO:0046914">
    <property type="term" value="F:transition metal ion binding"/>
    <property type="evidence" value="ECO:0007669"/>
    <property type="project" value="InterPro"/>
</dbReference>
<keyword evidence="7" id="KW-0238">DNA-binding</keyword>
<dbReference type="InterPro" id="IPR022687">
    <property type="entry name" value="HTH_DTXR"/>
</dbReference>
<dbReference type="InterPro" id="IPR036388">
    <property type="entry name" value="WH-like_DNA-bd_sf"/>
</dbReference>
<keyword evidence="5" id="KW-0678">Repressor</keyword>
<feature type="region of interest" description="Disordered" evidence="12">
    <location>
        <begin position="124"/>
        <end position="143"/>
    </location>
</feature>
<dbReference type="Gene3D" id="1.10.10.10">
    <property type="entry name" value="Winged helix-like DNA-binding domain superfamily/Winged helix DNA-binding domain"/>
    <property type="match status" value="1"/>
</dbReference>
<comment type="subcellular location">
    <subcellularLocation>
        <location evidence="1">Cytoplasm</location>
    </subcellularLocation>
</comment>
<evidence type="ECO:0000256" key="5">
    <source>
        <dbReference type="ARBA" id="ARBA00022491"/>
    </source>
</evidence>
<dbReference type="Pfam" id="PF04023">
    <property type="entry name" value="FeoA"/>
    <property type="match status" value="1"/>
</dbReference>
<dbReference type="PROSITE" id="PS50944">
    <property type="entry name" value="HTH_DTXR"/>
    <property type="match status" value="1"/>
</dbReference>
<name>A0A1R1LBC5_9MICC</name>
<dbReference type="SMART" id="SM00899">
    <property type="entry name" value="FeoA"/>
    <property type="match status" value="1"/>
</dbReference>
<keyword evidence="8" id="KW-0010">Activator</keyword>
<evidence type="ECO:0000256" key="3">
    <source>
        <dbReference type="ARBA" id="ARBA00011738"/>
    </source>
</evidence>
<dbReference type="GO" id="GO:0005737">
    <property type="term" value="C:cytoplasm"/>
    <property type="evidence" value="ECO:0007669"/>
    <property type="project" value="UniProtKB-SubCell"/>
</dbReference>
<dbReference type="STRING" id="554083.BKD30_07430"/>
<sequence length="239" mass="25789">MSRVVRSRASKIVEDYLTSIWRAQEWGGTATTTELADVIGVTPSTVSSTLKKLARDGLISYEPYSTIELTEAGRTLAIPVLRRHRIIETYLHRRLGLSWDQVHREADVLEHAVSDLVLSRMDDELGRPERDPHGDPIPGADGSLPVDATVGLVDLARGQGGTVARISDRQPQILRYLRDRGITPDTVLTVTEVNTAAASLIVDRRAADSGIVVPVEVSTAAASAVRVQPGSVEADPVSG</sequence>
<dbReference type="Gene3D" id="1.10.60.10">
    <property type="entry name" value="Iron dependent repressor, metal binding and dimerisation domain"/>
    <property type="match status" value="1"/>
</dbReference>
<dbReference type="Pfam" id="PF01325">
    <property type="entry name" value="Fe_dep_repress"/>
    <property type="match status" value="1"/>
</dbReference>
<dbReference type="GO" id="GO:0003700">
    <property type="term" value="F:DNA-binding transcription factor activity"/>
    <property type="evidence" value="ECO:0007669"/>
    <property type="project" value="InterPro"/>
</dbReference>
<dbReference type="InterPro" id="IPR022689">
    <property type="entry name" value="Iron_dep_repressor"/>
</dbReference>
<dbReference type="SMART" id="SM00529">
    <property type="entry name" value="HTH_DTXR"/>
    <property type="match status" value="1"/>
</dbReference>
<dbReference type="GO" id="GO:0045892">
    <property type="term" value="P:negative regulation of DNA-templated transcription"/>
    <property type="evidence" value="ECO:0007669"/>
    <property type="project" value="TreeGrafter"/>
</dbReference>